<evidence type="ECO:0000256" key="1">
    <source>
        <dbReference type="SAM" id="Phobius"/>
    </source>
</evidence>
<keyword evidence="1" id="KW-0472">Membrane</keyword>
<dbReference type="RefSeq" id="WP_172112809.1">
    <property type="nucleotide sequence ID" value="NZ_JABFDN010000007.1"/>
</dbReference>
<evidence type="ECO:0000313" key="2">
    <source>
        <dbReference type="EMBL" id="NPU67504.1"/>
    </source>
</evidence>
<organism evidence="2 3">
    <name type="scientific">Bradyrhizobium aeschynomenes</name>
    <dbReference type="NCBI Taxonomy" id="2734909"/>
    <lineage>
        <taxon>Bacteria</taxon>
        <taxon>Pseudomonadati</taxon>
        <taxon>Pseudomonadota</taxon>
        <taxon>Alphaproteobacteria</taxon>
        <taxon>Hyphomicrobiales</taxon>
        <taxon>Nitrobacteraceae</taxon>
        <taxon>Bradyrhizobium</taxon>
    </lineage>
</organism>
<dbReference type="EMBL" id="JABFDN010000007">
    <property type="protein sequence ID" value="NPU67504.1"/>
    <property type="molecule type" value="Genomic_DNA"/>
</dbReference>
<keyword evidence="3" id="KW-1185">Reference proteome</keyword>
<name>A0ABX2CH15_9BRAD</name>
<dbReference type="Proteomes" id="UP000886476">
    <property type="component" value="Unassembled WGS sequence"/>
</dbReference>
<keyword evidence="1" id="KW-0812">Transmembrane</keyword>
<evidence type="ECO:0000313" key="3">
    <source>
        <dbReference type="Proteomes" id="UP000886476"/>
    </source>
</evidence>
<comment type="caution">
    <text evidence="2">The sequence shown here is derived from an EMBL/GenBank/DDBJ whole genome shotgun (WGS) entry which is preliminary data.</text>
</comment>
<proteinExistence type="predicted"/>
<gene>
    <name evidence="2" type="ORF">HL667_21050</name>
</gene>
<accession>A0ABX2CH15</accession>
<protein>
    <submittedName>
        <fullName evidence="2">Uncharacterized protein</fullName>
    </submittedName>
</protein>
<sequence length="86" mass="8902">MSNETFETSPQPGIAERALDTATDMSHSLGEIVGTLGAAADRLSEAAKEARRPGTALSTLAAITREAPLASLFVAFLFGVAIARRG</sequence>
<keyword evidence="1" id="KW-1133">Transmembrane helix</keyword>
<feature type="transmembrane region" description="Helical" evidence="1">
    <location>
        <begin position="67"/>
        <end position="83"/>
    </location>
</feature>
<reference evidence="2" key="1">
    <citation type="submission" date="2020-05" db="EMBL/GenBank/DDBJ databases">
        <title>Nod-independent and nitrogen-fixing Bradyrhizobium aeschynomene sp. nov. isolated from nodules of Aeschynomene indica.</title>
        <authorList>
            <person name="Zhang Z."/>
        </authorList>
    </citation>
    <scope>NUCLEOTIDE SEQUENCE</scope>
    <source>
        <strain evidence="2">83012</strain>
    </source>
</reference>